<keyword evidence="1 3" id="KW-0853">WD repeat</keyword>
<dbReference type="CTD" id="37335"/>
<dbReference type="PANTHER" id="PTHR46362:SF1">
    <property type="entry name" value="GEM-ASSOCIATED PROTEIN 5"/>
    <property type="match status" value="1"/>
</dbReference>
<feature type="domain" description="Gem-associated protein 5 TPR" evidence="6">
    <location>
        <begin position="835"/>
        <end position="1042"/>
    </location>
</feature>
<evidence type="ECO:0000259" key="7">
    <source>
        <dbReference type="Pfam" id="PF23775"/>
    </source>
</evidence>
<evidence type="ECO:0000256" key="1">
    <source>
        <dbReference type="ARBA" id="ARBA00022574"/>
    </source>
</evidence>
<dbReference type="KEGG" id="dqu:106747276"/>
<dbReference type="InterPro" id="IPR015943">
    <property type="entry name" value="WD40/YVTN_repeat-like_dom_sf"/>
</dbReference>
<dbReference type="GO" id="GO:0005634">
    <property type="term" value="C:nucleus"/>
    <property type="evidence" value="ECO:0007669"/>
    <property type="project" value="TreeGrafter"/>
</dbReference>
<dbReference type="PANTHER" id="PTHR46362">
    <property type="entry name" value="GEM-ASSOCIATED PROTEIN 5"/>
    <property type="match status" value="1"/>
</dbReference>
<name>A0A6P3XQC7_DINQU</name>
<feature type="repeat" description="WD" evidence="3">
    <location>
        <begin position="678"/>
        <end position="720"/>
    </location>
</feature>
<proteinExistence type="predicted"/>
<dbReference type="OrthoDB" id="7326421at2759"/>
<dbReference type="PROSITE" id="PS50294">
    <property type="entry name" value="WD_REPEATS_REGION"/>
    <property type="match status" value="2"/>
</dbReference>
<dbReference type="InterPro" id="IPR056421">
    <property type="entry name" value="TPR_GEMI5"/>
</dbReference>
<dbReference type="InterPro" id="IPR036322">
    <property type="entry name" value="WD40_repeat_dom_sf"/>
</dbReference>
<dbReference type="PROSITE" id="PS00678">
    <property type="entry name" value="WD_REPEATS_1"/>
    <property type="match status" value="2"/>
</dbReference>
<dbReference type="SUPFAM" id="SSF117289">
    <property type="entry name" value="Nucleoporin domain"/>
    <property type="match status" value="1"/>
</dbReference>
<feature type="repeat" description="WD" evidence="3">
    <location>
        <begin position="65"/>
        <end position="111"/>
    </location>
</feature>
<dbReference type="InterPro" id="IPR056432">
    <property type="entry name" value="Beta-prop_GEMI5_1st"/>
</dbReference>
<dbReference type="Pfam" id="PF23775">
    <property type="entry name" value="Beta-prop_RIG_2nd"/>
    <property type="match status" value="1"/>
</dbReference>
<dbReference type="InterPro" id="IPR019775">
    <property type="entry name" value="WD40_repeat_CS"/>
</dbReference>
<dbReference type="SUPFAM" id="SSF50998">
    <property type="entry name" value="Quinoprotein alcohol dehydrogenase-like"/>
    <property type="match status" value="1"/>
</dbReference>
<dbReference type="Gene3D" id="2.130.10.10">
    <property type="entry name" value="YVTN repeat-like/Quinoprotein amine dehydrogenase"/>
    <property type="match status" value="2"/>
</dbReference>
<feature type="compositionally biased region" description="Polar residues" evidence="4">
    <location>
        <begin position="740"/>
        <end position="771"/>
    </location>
</feature>
<dbReference type="InterPro" id="IPR056424">
    <property type="entry name" value="Beta-prop_GEMI5_2nd"/>
</dbReference>
<evidence type="ECO:0000256" key="3">
    <source>
        <dbReference type="PROSITE-ProRule" id="PRU00221"/>
    </source>
</evidence>
<dbReference type="Pfam" id="PF00400">
    <property type="entry name" value="WD40"/>
    <property type="match status" value="1"/>
</dbReference>
<keyword evidence="2" id="KW-0677">Repeat</keyword>
<dbReference type="PROSITE" id="PS50082">
    <property type="entry name" value="WD_REPEATS_2"/>
    <property type="match status" value="3"/>
</dbReference>
<dbReference type="SUPFAM" id="SSF50978">
    <property type="entry name" value="WD40 repeat-like"/>
    <property type="match status" value="1"/>
</dbReference>
<dbReference type="SMART" id="SM00320">
    <property type="entry name" value="WD40"/>
    <property type="match status" value="8"/>
</dbReference>
<dbReference type="GO" id="GO:0000387">
    <property type="term" value="P:spliceosomal snRNP assembly"/>
    <property type="evidence" value="ECO:0007669"/>
    <property type="project" value="TreeGrafter"/>
</dbReference>
<evidence type="ECO:0000313" key="9">
    <source>
        <dbReference type="RefSeq" id="XP_014480133.1"/>
    </source>
</evidence>
<evidence type="ECO:0000256" key="4">
    <source>
        <dbReference type="SAM" id="MobiDB-lite"/>
    </source>
</evidence>
<dbReference type="Proteomes" id="UP000515204">
    <property type="component" value="Unplaced"/>
</dbReference>
<reference evidence="9" key="1">
    <citation type="submission" date="2025-08" db="UniProtKB">
        <authorList>
            <consortium name="RefSeq"/>
        </authorList>
    </citation>
    <scope>IDENTIFICATION</scope>
</reference>
<accession>A0A6P3XQC7</accession>
<feature type="domain" description="Gem-associated protein 5 first beta-propeller" evidence="5">
    <location>
        <begin position="159"/>
        <end position="215"/>
    </location>
</feature>
<dbReference type="GO" id="GO:0003730">
    <property type="term" value="F:mRNA 3'-UTR binding"/>
    <property type="evidence" value="ECO:0007669"/>
    <property type="project" value="TreeGrafter"/>
</dbReference>
<protein>
    <submittedName>
        <fullName evidence="9">Gem-associated protein 5 isoform X1</fullName>
    </submittedName>
</protein>
<dbReference type="InterPro" id="IPR052640">
    <property type="entry name" value="Gemin-5"/>
</dbReference>
<dbReference type="Pfam" id="PF23774">
    <property type="entry name" value="TPR_GEMI5"/>
    <property type="match status" value="1"/>
</dbReference>
<dbReference type="InterPro" id="IPR001680">
    <property type="entry name" value="WD40_rpt"/>
</dbReference>
<dbReference type="RefSeq" id="XP_014480133.1">
    <property type="nucleotide sequence ID" value="XM_014624647.1"/>
</dbReference>
<dbReference type="GeneID" id="106747276"/>
<feature type="domain" description="Gem-associated protein 5 second beta-propeller" evidence="7">
    <location>
        <begin position="392"/>
        <end position="702"/>
    </location>
</feature>
<organism evidence="8 9">
    <name type="scientific">Dinoponera quadriceps</name>
    <name type="common">South American ant</name>
    <dbReference type="NCBI Taxonomy" id="609295"/>
    <lineage>
        <taxon>Eukaryota</taxon>
        <taxon>Metazoa</taxon>
        <taxon>Ecdysozoa</taxon>
        <taxon>Arthropoda</taxon>
        <taxon>Hexapoda</taxon>
        <taxon>Insecta</taxon>
        <taxon>Pterygota</taxon>
        <taxon>Neoptera</taxon>
        <taxon>Endopterygota</taxon>
        <taxon>Hymenoptera</taxon>
        <taxon>Apocrita</taxon>
        <taxon>Aculeata</taxon>
        <taxon>Formicoidea</taxon>
        <taxon>Formicidae</taxon>
        <taxon>Ponerinae</taxon>
        <taxon>Ponerini</taxon>
        <taxon>Dinoponera</taxon>
    </lineage>
</organism>
<dbReference type="InterPro" id="IPR011047">
    <property type="entry name" value="Quinoprotein_ADH-like_sf"/>
</dbReference>
<evidence type="ECO:0000259" key="5">
    <source>
        <dbReference type="Pfam" id="PF23770"/>
    </source>
</evidence>
<keyword evidence="8" id="KW-1185">Reference proteome</keyword>
<gene>
    <name evidence="9" type="primary">LOC106747276</name>
</gene>
<sequence>MGFLLLLQKYNSNMNSTVLPPSPNWYLSNILVYSKRKTLAWGARNCIVIAKQKKNDPALEFFTIQDAHADRVTALAFCPQFEPDSSELIISCGDDDKAKIWNIDKLELVTAFSFSDAKPIVGVDWSVKNNNLACAVNSQGYLLSCNIQYQTVKKIPLGKLTATCLACCPHEAGLVAVGAKCGLIYIVDLDKNGSILYRMRGHDEEIVSLSWCPLDINVLSTDCSRDLLLASGSKDKSVFIWRAGRDGRCESMINLPKLPAISQSLGPQPHKSKLGATVGAWTTVCWAEPNVLLTSSVWGELLSWNLSANKGGKIKQYDLLHTYHNRGLFCIAVTPKYNEVSDNWRENSELTIWTLAQDRWITCCSKRENKPVELKYKIPTQGGYIYCLAACPVDTSRIAFGVGDMMLRVWNLSEPHATTFDVTTFWQKIKGKLRVIAWQPENERLLTFGTSEGRVGLIDVIKNVPILFKQYHRNVIYKLEWGPVPNKEDLGVFSCSEGELVVYDVKNPDKVPMSIIKEECTEFSWNPDNLVLAIALENGRVLFYNQYFEKCGNIIYLPKKTVNCLVWHPESTAVDTWNSPMKDHLAIASDSPTILIYDVSDLRKRLETREEIIEPATTQNGNNQQRNAHKLVATLNGHCDKVVCLAWSPHVTGHLVSGSYDYTAQVWNVEKQELMGTYVGHSGPVLCCMWSPLKPQLIITGSSDFTLSIWDYTSPEQSPKIPSEDKKKKPKYKAQKYKIQNDTTANSKNGSATNNSTSPANHSPASTNTEIVETKSLPEVLKDVGKRKEKKLSYFPIHNKTMNMKHAMLNCIKNDIRKNQEQNSKSENGVNDAMLSLFSGKEDLQIIITKEKFGHAIRQKNDTVTEMEMWCDGLRQDIECAIKEKRLNDFLVSLSTSLSVKTWRETCEAYAHQLIMEGNVEKAVSYLLCIHKIYEAVKAYLDARLYKEAYVLARLKLADNDPTVAIVLQSWAQYATTTGQLELAAQCYVKLGEFTKAAKILSRRNDPDCLELASQLALICGDVEFSLSLVEDAMMHALVKLDYSKARSLIGDIQDFRHLKIYIDAYEAITNICNGETLCDTMRKWVEGKSDYGMLRDLKEKHDGSHYDALQRSNALLTRTVTDNQATMQLLHASYQIALAAMSDAKETRLRHIATALGKVYQHKTEGLFTYILVTSDMRKPTDEDSIYAKSNCPVSTSVRAYLCIGLINWLISDLERLSIEEETQFVKLVHTLLEDAFDEETEDYVRRVCKIKQLGDRVADLSLNRVDDTTDTTEEDELYKSYKNLKLEERNFVEERVSVPNPQIIRKRILDLYEMLHDDTHRTQVLPASCNIEANTDSEVKTEEETTLDAYFSL</sequence>
<evidence type="ECO:0000256" key="2">
    <source>
        <dbReference type="ARBA" id="ARBA00022737"/>
    </source>
</evidence>
<feature type="region of interest" description="Disordered" evidence="4">
    <location>
        <begin position="715"/>
        <end position="774"/>
    </location>
</feature>
<evidence type="ECO:0000313" key="8">
    <source>
        <dbReference type="Proteomes" id="UP000515204"/>
    </source>
</evidence>
<dbReference type="GO" id="GO:0032797">
    <property type="term" value="C:SMN complex"/>
    <property type="evidence" value="ECO:0007669"/>
    <property type="project" value="TreeGrafter"/>
</dbReference>
<dbReference type="Pfam" id="PF23770">
    <property type="entry name" value="Beta-prop_RIG_1st"/>
    <property type="match status" value="1"/>
</dbReference>
<evidence type="ECO:0000259" key="6">
    <source>
        <dbReference type="Pfam" id="PF23774"/>
    </source>
</evidence>
<feature type="repeat" description="WD" evidence="3">
    <location>
        <begin position="635"/>
        <end position="677"/>
    </location>
</feature>